<feature type="compositionally biased region" description="Polar residues" evidence="1">
    <location>
        <begin position="699"/>
        <end position="710"/>
    </location>
</feature>
<feature type="compositionally biased region" description="Basic and acidic residues" evidence="1">
    <location>
        <begin position="804"/>
        <end position="813"/>
    </location>
</feature>
<gene>
    <name evidence="2" type="ORF">PR048_006945</name>
</gene>
<feature type="region of interest" description="Disordered" evidence="1">
    <location>
        <begin position="783"/>
        <end position="815"/>
    </location>
</feature>
<evidence type="ECO:0000256" key="1">
    <source>
        <dbReference type="SAM" id="MobiDB-lite"/>
    </source>
</evidence>
<comment type="caution">
    <text evidence="2">The sequence shown here is derived from an EMBL/GenBank/DDBJ whole genome shotgun (WGS) entry which is preliminary data.</text>
</comment>
<dbReference type="Proteomes" id="UP001159363">
    <property type="component" value="Chromosome 2"/>
</dbReference>
<protein>
    <submittedName>
        <fullName evidence="2">Uncharacterized protein</fullName>
    </submittedName>
</protein>
<evidence type="ECO:0000313" key="3">
    <source>
        <dbReference type="Proteomes" id="UP001159363"/>
    </source>
</evidence>
<feature type="region of interest" description="Disordered" evidence="1">
    <location>
        <begin position="686"/>
        <end position="719"/>
    </location>
</feature>
<sequence>MELTLPSAITSAGTPATTMSTIQAPELSSMKGQPPALATGVAVPPAVTQASLHVQLLPVTPDGPQTVSKEGGGGEFDVCHVPPPLRPFVQPSPATSLQLGCALFRRVKCAPVSQRDNVQTKCKVTSYTGEASFTVSVSPNTDLKHQCSSLLSGGNGWRVAASPAVWVCPTPAWKGIFSQPDTSDISILTSEAMPKNVRMFIEAAATPSSITFLVKTRVAWLGTSKPPRPAKQRSRAELPCGAALQVTDLQRYAQSATAKLRGRERERAREVLSQPELAHSALKHNAFELEENGQNFSTNFEATTVDLCTCARARYTGGDEYLSVAGVGWLYSRAVRSCARGLPQWLLGKARDWTCRRRPTGKDDLPGTTQLWTRAAVAEQLAYSSPPKANFVQSPAGSLLDYRMWESFRTMPLFEGFSRGSPVSPDTSFRCYSILSSITLIGSQTSLLRATQIPSLTHFNKDYEHAKMTQPKTVNFCHSARQRRRSRVHCSLRSLWFLDNGSRRNGMRVISAARIRRRRTVDADRFSPVAVLQCQANTVDEAVRSVTAMRTRWRLSLAVVTLRGPVPARHCVRPSSIRWFHTHITVVALYEPKCHDTTTRFPGTDIPALLELTHMLRWHPLISVASRLHKKQDAGEANVESDGKVKRLKSFESREGLAGLPEVPAARPPCSSTSTTALCTARVTHGGAGDEEMPLRSASAPNTSVTPSYRTHTHTHTHKHTCEYSVLPQNRSTTQRRNGMERLWGRTTSLTGHYVLPKLAERTAVSLTHTLLLPTHSNAGFTITRQSDKNIPDTDEIFSSPNEEPGHPDKRSPDQTVSLLASHQGEQGSISGRVTREFRKWKSCRIMPLVSGFSLGYPVPPALSFRRCSTQSPSLATDLHICSSAGVEYERQSSCKTFYNVGSRLGSKNLFPAKAVDMGARGLNLDHTIIPYDNGDKHYLDPRMLIVTIPRTCDWPRRVRACLPAMGPELRRLAP</sequence>
<accession>A0ABQ9IDP4</accession>
<organism evidence="2 3">
    <name type="scientific">Dryococelus australis</name>
    <dbReference type="NCBI Taxonomy" id="614101"/>
    <lineage>
        <taxon>Eukaryota</taxon>
        <taxon>Metazoa</taxon>
        <taxon>Ecdysozoa</taxon>
        <taxon>Arthropoda</taxon>
        <taxon>Hexapoda</taxon>
        <taxon>Insecta</taxon>
        <taxon>Pterygota</taxon>
        <taxon>Neoptera</taxon>
        <taxon>Polyneoptera</taxon>
        <taxon>Phasmatodea</taxon>
        <taxon>Verophasmatodea</taxon>
        <taxon>Anareolatae</taxon>
        <taxon>Phasmatidae</taxon>
        <taxon>Eurycanthinae</taxon>
        <taxon>Dryococelus</taxon>
    </lineage>
</organism>
<keyword evidence="3" id="KW-1185">Reference proteome</keyword>
<dbReference type="EMBL" id="JARBHB010000002">
    <property type="protein sequence ID" value="KAJ8894325.1"/>
    <property type="molecule type" value="Genomic_DNA"/>
</dbReference>
<proteinExistence type="predicted"/>
<reference evidence="2 3" key="1">
    <citation type="submission" date="2023-02" db="EMBL/GenBank/DDBJ databases">
        <title>LHISI_Scaffold_Assembly.</title>
        <authorList>
            <person name="Stuart O.P."/>
            <person name="Cleave R."/>
            <person name="Magrath M.J.L."/>
            <person name="Mikheyev A.S."/>
        </authorList>
    </citation>
    <scope>NUCLEOTIDE SEQUENCE [LARGE SCALE GENOMIC DNA]</scope>
    <source>
        <strain evidence="2">Daus_M_001</strain>
        <tissue evidence="2">Leg muscle</tissue>
    </source>
</reference>
<evidence type="ECO:0000313" key="2">
    <source>
        <dbReference type="EMBL" id="KAJ8894325.1"/>
    </source>
</evidence>
<name>A0ABQ9IDP4_9NEOP</name>